<organism evidence="1 2">
    <name type="scientific">Streptomyces scopuliridis</name>
    <dbReference type="NCBI Taxonomy" id="452529"/>
    <lineage>
        <taxon>Bacteria</taxon>
        <taxon>Bacillati</taxon>
        <taxon>Actinomycetota</taxon>
        <taxon>Actinomycetes</taxon>
        <taxon>Kitasatosporales</taxon>
        <taxon>Streptomycetaceae</taxon>
        <taxon>Streptomyces</taxon>
    </lineage>
</organism>
<proteinExistence type="predicted"/>
<gene>
    <name evidence="1" type="ORF">OG835_39940</name>
</gene>
<evidence type="ECO:0000313" key="2">
    <source>
        <dbReference type="Proteomes" id="UP001348369"/>
    </source>
</evidence>
<dbReference type="EMBL" id="CP109109">
    <property type="protein sequence ID" value="WSC02561.1"/>
    <property type="molecule type" value="Genomic_DNA"/>
</dbReference>
<accession>A0ACD4ZVQ3</accession>
<keyword evidence="2" id="KW-1185">Reference proteome</keyword>
<reference evidence="1" key="1">
    <citation type="submission" date="2022-10" db="EMBL/GenBank/DDBJ databases">
        <title>The complete genomes of actinobacterial strains from the NBC collection.</title>
        <authorList>
            <person name="Joergensen T.S."/>
            <person name="Alvarez Arevalo M."/>
            <person name="Sterndorff E.B."/>
            <person name="Faurdal D."/>
            <person name="Vuksanovic O."/>
            <person name="Mourched A.-S."/>
            <person name="Charusanti P."/>
            <person name="Shaw S."/>
            <person name="Blin K."/>
            <person name="Weber T."/>
        </authorList>
    </citation>
    <scope>NUCLEOTIDE SEQUENCE</scope>
    <source>
        <strain evidence="1">NBC 01771</strain>
    </source>
</reference>
<name>A0ACD4ZVQ3_9ACTN</name>
<protein>
    <submittedName>
        <fullName evidence="1">Uncharacterized protein</fullName>
    </submittedName>
</protein>
<dbReference type="Proteomes" id="UP001348369">
    <property type="component" value="Chromosome"/>
</dbReference>
<evidence type="ECO:0000313" key="1">
    <source>
        <dbReference type="EMBL" id="WSC02561.1"/>
    </source>
</evidence>
<sequence>MALNWNDFGEVALVSIGATVGVVIVFSLGVRALVPRDVNGVRRRDGARVRPPTAGAKAVAALCFLACAAAVAYGLYLIVPQFH</sequence>